<protein>
    <recommendedName>
        <fullName evidence="3">Carboxypeptidase regulatory-like domain-containing protein</fullName>
    </recommendedName>
</protein>
<organism evidence="1 2">
    <name type="scientific">Polymorphobacter multimanifer</name>
    <dbReference type="NCBI Taxonomy" id="1070431"/>
    <lineage>
        <taxon>Bacteria</taxon>
        <taxon>Pseudomonadati</taxon>
        <taxon>Pseudomonadota</taxon>
        <taxon>Alphaproteobacteria</taxon>
        <taxon>Sphingomonadales</taxon>
        <taxon>Sphingosinicellaceae</taxon>
        <taxon>Polymorphobacter</taxon>
    </lineage>
</organism>
<dbReference type="EMBL" id="JACIIV010000015">
    <property type="protein sequence ID" value="MBB6228069.1"/>
    <property type="molecule type" value="Genomic_DNA"/>
</dbReference>
<reference evidence="1 2" key="1">
    <citation type="submission" date="2020-08" db="EMBL/GenBank/DDBJ databases">
        <title>Genomic Encyclopedia of Type Strains, Phase IV (KMG-IV): sequencing the most valuable type-strain genomes for metagenomic binning, comparative biology and taxonomic classification.</title>
        <authorList>
            <person name="Goeker M."/>
        </authorList>
    </citation>
    <scope>NUCLEOTIDE SEQUENCE [LARGE SCALE GENOMIC DNA]</scope>
    <source>
        <strain evidence="1 2">DSM 102189</strain>
    </source>
</reference>
<proteinExistence type="predicted"/>
<evidence type="ECO:0008006" key="3">
    <source>
        <dbReference type="Google" id="ProtNLM"/>
    </source>
</evidence>
<dbReference type="InterPro" id="IPR008969">
    <property type="entry name" value="CarboxyPept-like_regulatory"/>
</dbReference>
<dbReference type="RefSeq" id="WP_184199736.1">
    <property type="nucleotide sequence ID" value="NZ_BMOX01000017.1"/>
</dbReference>
<sequence length="161" mass="16808">MALTLSYLVTVRLDDPVAEHRVAAAIAFAVMSAQGFELSDRSAAETCVAIGLPPAAGCVIIASIEQERVMPRAPLVREPARIKISPADWLDGIVLGPGDVPVAGAYVRLADAATVTGPDGRFRFRVPAETTVEVTARARDVGASVQAKPGIPARISLPLEA</sequence>
<evidence type="ECO:0000313" key="1">
    <source>
        <dbReference type="EMBL" id="MBB6228069.1"/>
    </source>
</evidence>
<accession>A0A841L5A2</accession>
<dbReference type="AlphaFoldDB" id="A0A841L5A2"/>
<evidence type="ECO:0000313" key="2">
    <source>
        <dbReference type="Proteomes" id="UP000538147"/>
    </source>
</evidence>
<name>A0A841L5A2_9SPHN</name>
<comment type="caution">
    <text evidence="1">The sequence shown here is derived from an EMBL/GenBank/DDBJ whole genome shotgun (WGS) entry which is preliminary data.</text>
</comment>
<dbReference type="SUPFAM" id="SSF49464">
    <property type="entry name" value="Carboxypeptidase regulatory domain-like"/>
    <property type="match status" value="1"/>
</dbReference>
<gene>
    <name evidence="1" type="ORF">FHS79_002254</name>
</gene>
<dbReference type="Proteomes" id="UP000538147">
    <property type="component" value="Unassembled WGS sequence"/>
</dbReference>
<keyword evidence="2" id="KW-1185">Reference proteome</keyword>